<proteinExistence type="inferred from homology"/>
<evidence type="ECO:0000256" key="8">
    <source>
        <dbReference type="ARBA" id="ARBA00055682"/>
    </source>
</evidence>
<keyword evidence="5 10" id="KW-0175">Coiled coil</keyword>
<keyword evidence="4 9" id="KW-0378">Hydrolase</keyword>
<evidence type="ECO:0000256" key="2">
    <source>
        <dbReference type="ARBA" id="ARBA00022490"/>
    </source>
</evidence>
<dbReference type="GO" id="GO:0003924">
    <property type="term" value="F:GTPase activity"/>
    <property type="evidence" value="ECO:0007669"/>
    <property type="project" value="InterPro"/>
</dbReference>
<evidence type="ECO:0000256" key="6">
    <source>
        <dbReference type="ARBA" id="ARBA00023134"/>
    </source>
</evidence>
<reference evidence="12 13" key="1">
    <citation type="submission" date="2024-03" db="EMBL/GenBank/DDBJ databases">
        <title>The genome assembly and annotation of the cricket Gryllus longicercus Weissman &amp; Gray.</title>
        <authorList>
            <person name="Szrajer S."/>
            <person name="Gray D."/>
            <person name="Ylla G."/>
        </authorList>
    </citation>
    <scope>NUCLEOTIDE SEQUENCE [LARGE SCALE GENOMIC DNA]</scope>
    <source>
        <strain evidence="12">DAG 2021-001</strain>
        <tissue evidence="12">Whole body minus gut</tissue>
    </source>
</reference>
<dbReference type="GO" id="GO:0005525">
    <property type="term" value="F:GTP binding"/>
    <property type="evidence" value="ECO:0007669"/>
    <property type="project" value="UniProtKB-KW"/>
</dbReference>
<evidence type="ECO:0000256" key="11">
    <source>
        <dbReference type="SAM" id="MobiDB-lite"/>
    </source>
</evidence>
<feature type="coiled-coil region" evidence="10">
    <location>
        <begin position="286"/>
        <end position="313"/>
    </location>
</feature>
<dbReference type="FunFam" id="3.40.50.300:FF:000888">
    <property type="entry name" value="GPN-loop GTPase 1"/>
    <property type="match status" value="1"/>
</dbReference>
<evidence type="ECO:0000313" key="12">
    <source>
        <dbReference type="EMBL" id="KAK7792753.1"/>
    </source>
</evidence>
<comment type="similarity">
    <text evidence="1 9">Belongs to the GPN-loop GTPase family.</text>
</comment>
<dbReference type="AlphaFoldDB" id="A0AAN9VK05"/>
<accession>A0AAN9VK05</accession>
<name>A0AAN9VK05_9ORTH</name>
<dbReference type="PANTHER" id="PTHR21231">
    <property type="entry name" value="XPA-BINDING PROTEIN 1-RELATED"/>
    <property type="match status" value="1"/>
</dbReference>
<comment type="function">
    <text evidence="8 9">Small GTPase required for proper nuclear import of RNA polymerase II (RNAPII). May act at an RNAP assembly step prior to nuclear import.</text>
</comment>
<dbReference type="EMBL" id="JAZDUA010000428">
    <property type="protein sequence ID" value="KAK7792753.1"/>
    <property type="molecule type" value="Genomic_DNA"/>
</dbReference>
<dbReference type="InterPro" id="IPR004130">
    <property type="entry name" value="Gpn"/>
</dbReference>
<gene>
    <name evidence="12" type="ORF">R5R35_007071</name>
</gene>
<keyword evidence="2 9" id="KW-0963">Cytoplasm</keyword>
<evidence type="ECO:0000313" key="13">
    <source>
        <dbReference type="Proteomes" id="UP001378592"/>
    </source>
</evidence>
<dbReference type="CDD" id="cd17870">
    <property type="entry name" value="GPN1"/>
    <property type="match status" value="1"/>
</dbReference>
<dbReference type="SUPFAM" id="SSF52540">
    <property type="entry name" value="P-loop containing nucleoside triphosphate hydrolases"/>
    <property type="match status" value="1"/>
</dbReference>
<comment type="subunit">
    <text evidence="9">Binds to RNA polymerase II.</text>
</comment>
<dbReference type="Gene3D" id="3.40.50.300">
    <property type="entry name" value="P-loop containing nucleotide triphosphate hydrolases"/>
    <property type="match status" value="1"/>
</dbReference>
<evidence type="ECO:0000256" key="3">
    <source>
        <dbReference type="ARBA" id="ARBA00022741"/>
    </source>
</evidence>
<evidence type="ECO:0000256" key="5">
    <source>
        <dbReference type="ARBA" id="ARBA00023054"/>
    </source>
</evidence>
<keyword evidence="6 9" id="KW-0342">GTP-binding</keyword>
<keyword evidence="13" id="KW-1185">Reference proteome</keyword>
<evidence type="ECO:0000256" key="9">
    <source>
        <dbReference type="RuleBase" id="RU365059"/>
    </source>
</evidence>
<comment type="subcellular location">
    <subcellularLocation>
        <location evidence="9">Cytoplasm</location>
    </subcellularLocation>
    <subcellularLocation>
        <location evidence="9">Nucleus</location>
    </subcellularLocation>
</comment>
<dbReference type="GO" id="GO:0005634">
    <property type="term" value="C:nucleus"/>
    <property type="evidence" value="ECO:0007669"/>
    <property type="project" value="UniProtKB-SubCell"/>
</dbReference>
<evidence type="ECO:0000256" key="1">
    <source>
        <dbReference type="ARBA" id="ARBA00005290"/>
    </source>
</evidence>
<dbReference type="InterPro" id="IPR030230">
    <property type="entry name" value="Gpn1/Npa3/XAB1"/>
</dbReference>
<dbReference type="Proteomes" id="UP001378592">
    <property type="component" value="Unassembled WGS sequence"/>
</dbReference>
<evidence type="ECO:0000256" key="10">
    <source>
        <dbReference type="SAM" id="Coils"/>
    </source>
</evidence>
<feature type="region of interest" description="Disordered" evidence="11">
    <location>
        <begin position="337"/>
        <end position="368"/>
    </location>
</feature>
<evidence type="ECO:0000256" key="4">
    <source>
        <dbReference type="ARBA" id="ARBA00022801"/>
    </source>
</evidence>
<comment type="caution">
    <text evidence="12">The sequence shown here is derived from an EMBL/GenBank/DDBJ whole genome shotgun (WGS) entry which is preliminary data.</text>
</comment>
<dbReference type="Pfam" id="PF03029">
    <property type="entry name" value="ATP_bind_1"/>
    <property type="match status" value="1"/>
</dbReference>
<feature type="region of interest" description="Disordered" evidence="11">
    <location>
        <begin position="1"/>
        <end position="22"/>
    </location>
</feature>
<sequence length="395" mass="44519">MSDTSEMDQDQEKSSGESSNVSSGYLKKPICLIILGMAGSGKTTFVRRLTSTMYDKRKMPYVINLDPACHDVPYPATIDIRDTVNYKEVMKQYGLGPNGAIVTSLNLFSTKFEQVVQLLGRASERFEYSILDTPGQIEVFTWSASGSVITEALASTFPTVVVYVMDAVRSVNPTTFMSNMLYACSILYRSKLPFIVAINKVDVVEHKYALNWMKDFEAFQEALEAETSYISNLTRSMSLVLDEFYSTLRCVGVSAVTGTGIDEFLTLVEQAANEYESEYRVQWEHVRKERKAAEELQKEKKLAEIAKSKEQGEGAPVPLIHEVNAAQEFLDVYLKHPANESSEDEEGEELPSPAQQEELEETKEKESFMNYLLQQKQIQQKKMEGSVQRATTSHQ</sequence>
<organism evidence="12 13">
    <name type="scientific">Gryllus longicercus</name>
    <dbReference type="NCBI Taxonomy" id="2509291"/>
    <lineage>
        <taxon>Eukaryota</taxon>
        <taxon>Metazoa</taxon>
        <taxon>Ecdysozoa</taxon>
        <taxon>Arthropoda</taxon>
        <taxon>Hexapoda</taxon>
        <taxon>Insecta</taxon>
        <taxon>Pterygota</taxon>
        <taxon>Neoptera</taxon>
        <taxon>Polyneoptera</taxon>
        <taxon>Orthoptera</taxon>
        <taxon>Ensifera</taxon>
        <taxon>Gryllidea</taxon>
        <taxon>Grylloidea</taxon>
        <taxon>Gryllidae</taxon>
        <taxon>Gryllinae</taxon>
        <taxon>Gryllus</taxon>
    </lineage>
</organism>
<dbReference type="InterPro" id="IPR027417">
    <property type="entry name" value="P-loop_NTPase"/>
</dbReference>
<evidence type="ECO:0000256" key="7">
    <source>
        <dbReference type="ARBA" id="ARBA00023242"/>
    </source>
</evidence>
<dbReference type="GO" id="GO:0005737">
    <property type="term" value="C:cytoplasm"/>
    <property type="evidence" value="ECO:0007669"/>
    <property type="project" value="UniProtKB-SubCell"/>
</dbReference>
<dbReference type="EC" id="3.6.5.-" evidence="9"/>
<keyword evidence="3 9" id="KW-0547">Nucleotide-binding</keyword>
<protein>
    <recommendedName>
        <fullName evidence="9">GPN-loop GTPase</fullName>
        <ecNumber evidence="9">3.6.5.-</ecNumber>
    </recommendedName>
</protein>
<keyword evidence="7" id="KW-0539">Nucleus</keyword>
<dbReference type="PANTHER" id="PTHR21231:SF8">
    <property type="entry name" value="GPN-LOOP GTPASE 1"/>
    <property type="match status" value="1"/>
</dbReference>